<name>A0A2N1NM92_9GLOM</name>
<reference evidence="1 2" key="1">
    <citation type="submission" date="2016-04" db="EMBL/GenBank/DDBJ databases">
        <title>Genome analyses suggest a sexual origin of heterokaryosis in a supposedly ancient asexual fungus.</title>
        <authorList>
            <person name="Ropars J."/>
            <person name="Sedzielewska K."/>
            <person name="Noel J."/>
            <person name="Charron P."/>
            <person name="Farinelli L."/>
            <person name="Marton T."/>
            <person name="Kruger M."/>
            <person name="Pelin A."/>
            <person name="Brachmann A."/>
            <person name="Corradi N."/>
        </authorList>
    </citation>
    <scope>NUCLEOTIDE SEQUENCE [LARGE SCALE GENOMIC DNA]</scope>
    <source>
        <strain evidence="1 2">C2</strain>
    </source>
</reference>
<dbReference type="PANTHER" id="PTHR15827:SF2">
    <property type="entry name" value="CYCLIN-DEPENDENT KINASE 2-INTERACTING PROTEIN"/>
    <property type="match status" value="1"/>
</dbReference>
<reference evidence="1 2" key="2">
    <citation type="submission" date="2017-10" db="EMBL/GenBank/DDBJ databases">
        <title>Extensive intraspecific genome diversity in a model arbuscular mycorrhizal fungus.</title>
        <authorList>
            <person name="Chen E.C.H."/>
            <person name="Morin E."/>
            <person name="Baudet D."/>
            <person name="Noel J."/>
            <person name="Ndikumana S."/>
            <person name="Charron P."/>
            <person name="St-Onge C."/>
            <person name="Giorgi J."/>
            <person name="Grigoriev I.V."/>
            <person name="Roux C."/>
            <person name="Martin F.M."/>
            <person name="Corradi N."/>
        </authorList>
    </citation>
    <scope>NUCLEOTIDE SEQUENCE [LARGE SCALE GENOMIC DNA]</scope>
    <source>
        <strain evidence="1 2">C2</strain>
    </source>
</reference>
<gene>
    <name evidence="1" type="ORF">RhiirC2_774171</name>
</gene>
<accession>A0A2N1NM92</accession>
<dbReference type="InterPro" id="IPR023250">
    <property type="entry name" value="Cyclin-dep_Kinase_2_interact"/>
</dbReference>
<organism evidence="1 2">
    <name type="scientific">Rhizophagus irregularis</name>
    <dbReference type="NCBI Taxonomy" id="588596"/>
    <lineage>
        <taxon>Eukaryota</taxon>
        <taxon>Fungi</taxon>
        <taxon>Fungi incertae sedis</taxon>
        <taxon>Mucoromycota</taxon>
        <taxon>Glomeromycotina</taxon>
        <taxon>Glomeromycetes</taxon>
        <taxon>Glomerales</taxon>
        <taxon>Glomeraceae</taxon>
        <taxon>Rhizophagus</taxon>
    </lineage>
</organism>
<dbReference type="PANTHER" id="PTHR15827">
    <property type="entry name" value="CYCLIN-DEPENDENT KINASE 2-INTERACTING PROTEIN"/>
    <property type="match status" value="1"/>
</dbReference>
<dbReference type="PRINTS" id="PR02040">
    <property type="entry name" value="CDK2IP"/>
</dbReference>
<dbReference type="Proteomes" id="UP000233469">
    <property type="component" value="Unassembled WGS sequence"/>
</dbReference>
<protein>
    <recommendedName>
        <fullName evidence="3">Cyclin-dependent kinase 2-interacting protein</fullName>
    </recommendedName>
</protein>
<dbReference type="VEuPathDB" id="FungiDB:RhiirA1_533597"/>
<sequence length="205" mass="24377">MLQPSTIKRRLKTLLSEFKRARQIWSELNDDGLEIANSLMNIKLQERKVDYSIYWKNDLDNLPDLEENYETKNLYENYKNLSQSLRQIFEKMGIQYTKMKIQILQMESLLEESCESLGEEFTYDTPLYLTCPLETFVNKSGNILNMYTQELNLKKSIISSIEIINERDKIMVMLSSWLNQPLINIEIIKEFEEVCEIEIDYEESL</sequence>
<dbReference type="VEuPathDB" id="FungiDB:FUN_022923"/>
<dbReference type="AlphaFoldDB" id="A0A2N1NM92"/>
<proteinExistence type="predicted"/>
<evidence type="ECO:0000313" key="2">
    <source>
        <dbReference type="Proteomes" id="UP000233469"/>
    </source>
</evidence>
<dbReference type="EMBL" id="LLXL01000274">
    <property type="protein sequence ID" value="PKK74971.1"/>
    <property type="molecule type" value="Genomic_DNA"/>
</dbReference>
<evidence type="ECO:0008006" key="3">
    <source>
        <dbReference type="Google" id="ProtNLM"/>
    </source>
</evidence>
<comment type="caution">
    <text evidence="1">The sequence shown here is derived from an EMBL/GenBank/DDBJ whole genome shotgun (WGS) entry which is preliminary data.</text>
</comment>
<dbReference type="VEuPathDB" id="FungiDB:RhiirFUN_001011"/>
<evidence type="ECO:0000313" key="1">
    <source>
        <dbReference type="EMBL" id="PKK74971.1"/>
    </source>
</evidence>